<dbReference type="InterPro" id="IPR021765">
    <property type="entry name" value="UstYa-like"/>
</dbReference>
<dbReference type="VEuPathDB" id="FungiDB:BO97DRAFT_425112"/>
<gene>
    <name evidence="2" type="ORF">BO97DRAFT_425112</name>
</gene>
<evidence type="ECO:0000313" key="3">
    <source>
        <dbReference type="Proteomes" id="UP000248961"/>
    </source>
</evidence>
<dbReference type="AlphaFoldDB" id="A0A395HV47"/>
<accession>A0A395HV47</accession>
<evidence type="ECO:0000256" key="1">
    <source>
        <dbReference type="ARBA" id="ARBA00035112"/>
    </source>
</evidence>
<proteinExistence type="inferred from homology"/>
<name>A0A395HV47_ASPHC</name>
<comment type="similarity">
    <text evidence="1">Belongs to the ustYa family.</text>
</comment>
<dbReference type="OrthoDB" id="3687641at2759"/>
<sequence>MQNEEEHGLLSTVEECDLKQAHAAKAGGGLCSSLIVGISAKSRAVTALALVSIALNIFLAAGLVRSRDPFGHDGAVSTPYAELQWEKPDTLWWKTAFSDGDSNESSVDELWDNDIPWERGIIALRKDEARRMGLPESQPFPWDVEKSIYILNAHHILHCVEDNLSTCYALQRNLFISLQEFRDGRPQSIDYPHLLHCLDSIRLETMCTADDTPRYVPLNDVHGFRPGDGQQRMCRDWNKLEEFVQDHDPCYRYVYPGDSHVSNLERFKFCPNDSPYLPRIREHFGYPDAWMPWPVVE</sequence>
<dbReference type="PANTHER" id="PTHR33365:SF6">
    <property type="entry name" value="OXIDASE USTYA"/>
    <property type="match status" value="1"/>
</dbReference>
<reference evidence="2 3" key="1">
    <citation type="submission" date="2018-02" db="EMBL/GenBank/DDBJ databases">
        <title>The genomes of Aspergillus section Nigri reveals drivers in fungal speciation.</title>
        <authorList>
            <consortium name="DOE Joint Genome Institute"/>
            <person name="Vesth T.C."/>
            <person name="Nybo J."/>
            <person name="Theobald S."/>
            <person name="Brandl J."/>
            <person name="Frisvad J.C."/>
            <person name="Nielsen K.F."/>
            <person name="Lyhne E.K."/>
            <person name="Kogle M.E."/>
            <person name="Kuo A."/>
            <person name="Riley R."/>
            <person name="Clum A."/>
            <person name="Nolan M."/>
            <person name="Lipzen A."/>
            <person name="Salamov A."/>
            <person name="Henrissat B."/>
            <person name="Wiebenga A."/>
            <person name="De vries R.P."/>
            <person name="Grigoriev I.V."/>
            <person name="Mortensen U.H."/>
            <person name="Andersen M.R."/>
            <person name="Baker S.E."/>
        </authorList>
    </citation>
    <scope>NUCLEOTIDE SEQUENCE [LARGE SCALE GENOMIC DNA]</scope>
    <source>
        <strain evidence="2 3">CBS 101889</strain>
    </source>
</reference>
<dbReference type="GO" id="GO:0043386">
    <property type="term" value="P:mycotoxin biosynthetic process"/>
    <property type="evidence" value="ECO:0007669"/>
    <property type="project" value="InterPro"/>
</dbReference>
<evidence type="ECO:0000313" key="2">
    <source>
        <dbReference type="EMBL" id="RAL11812.1"/>
    </source>
</evidence>
<dbReference type="EMBL" id="KZ824286">
    <property type="protein sequence ID" value="RAL11812.1"/>
    <property type="molecule type" value="Genomic_DNA"/>
</dbReference>
<dbReference type="GeneID" id="37201333"/>
<dbReference type="PANTHER" id="PTHR33365">
    <property type="entry name" value="YALI0B05434P"/>
    <property type="match status" value="1"/>
</dbReference>
<dbReference type="Pfam" id="PF11807">
    <property type="entry name" value="UstYa"/>
    <property type="match status" value="1"/>
</dbReference>
<dbReference type="RefSeq" id="XP_025550966.1">
    <property type="nucleotide sequence ID" value="XM_025697044.1"/>
</dbReference>
<evidence type="ECO:0008006" key="4">
    <source>
        <dbReference type="Google" id="ProtNLM"/>
    </source>
</evidence>
<keyword evidence="3" id="KW-1185">Reference proteome</keyword>
<organism evidence="2 3">
    <name type="scientific">Aspergillus homomorphus (strain CBS 101889)</name>
    <dbReference type="NCBI Taxonomy" id="1450537"/>
    <lineage>
        <taxon>Eukaryota</taxon>
        <taxon>Fungi</taxon>
        <taxon>Dikarya</taxon>
        <taxon>Ascomycota</taxon>
        <taxon>Pezizomycotina</taxon>
        <taxon>Eurotiomycetes</taxon>
        <taxon>Eurotiomycetidae</taxon>
        <taxon>Eurotiales</taxon>
        <taxon>Aspergillaceae</taxon>
        <taxon>Aspergillus</taxon>
        <taxon>Aspergillus subgen. Circumdati</taxon>
    </lineage>
</organism>
<protein>
    <recommendedName>
        <fullName evidence="4">Tat pathway signal sequence</fullName>
    </recommendedName>
</protein>
<dbReference type="Proteomes" id="UP000248961">
    <property type="component" value="Unassembled WGS sequence"/>
</dbReference>
<dbReference type="STRING" id="1450537.A0A395HV47"/>